<evidence type="ECO:0000256" key="3">
    <source>
        <dbReference type="ARBA" id="ARBA00023027"/>
    </source>
</evidence>
<evidence type="ECO:0000259" key="11">
    <source>
        <dbReference type="Pfam" id="PF24836"/>
    </source>
</evidence>
<dbReference type="PANTHER" id="PTHR37839:SF1">
    <property type="entry name" value="NA(+)-TRANSLOCATING NADH-QUINONE REDUCTASE SUBUNIT A"/>
    <property type="match status" value="1"/>
</dbReference>
<dbReference type="Pfam" id="PF24836">
    <property type="entry name" value="NQRA_2nd"/>
    <property type="match status" value="1"/>
</dbReference>
<dbReference type="NCBIfam" id="NF003759">
    <property type="entry name" value="PRK05352.1-2"/>
    <property type="match status" value="1"/>
</dbReference>
<evidence type="ECO:0000256" key="1">
    <source>
        <dbReference type="ARBA" id="ARBA00022448"/>
    </source>
</evidence>
<feature type="domain" description="NqrA N-terminal barrel-sandwich hybrid" evidence="9">
    <location>
        <begin position="6"/>
        <end position="99"/>
    </location>
</feature>
<keyword evidence="5 8" id="KW-0406">Ion transport</keyword>
<evidence type="ECO:0000313" key="13">
    <source>
        <dbReference type="Proteomes" id="UP000198862"/>
    </source>
</evidence>
<gene>
    <name evidence="8" type="primary">nqrA</name>
    <name evidence="12" type="ORF">SAMN02745724_01484</name>
</gene>
<dbReference type="PANTHER" id="PTHR37839">
    <property type="entry name" value="NA(+)-TRANSLOCATING NADH-QUINONE REDUCTASE SUBUNIT A"/>
    <property type="match status" value="1"/>
</dbReference>
<reference evidence="12 13" key="1">
    <citation type="submission" date="2016-10" db="EMBL/GenBank/DDBJ databases">
        <authorList>
            <person name="de Groot N.N."/>
        </authorList>
    </citation>
    <scope>NUCLEOTIDE SEQUENCE [LARGE SCALE GENOMIC DNA]</scope>
    <source>
        <strain evidence="12 13">DSM 6059</strain>
    </source>
</reference>
<feature type="domain" description="NqrA second alpha/beta" evidence="11">
    <location>
        <begin position="117"/>
        <end position="261"/>
    </location>
</feature>
<evidence type="ECO:0000259" key="10">
    <source>
        <dbReference type="Pfam" id="PF11973"/>
    </source>
</evidence>
<evidence type="ECO:0000259" key="9">
    <source>
        <dbReference type="Pfam" id="PF05896"/>
    </source>
</evidence>
<keyword evidence="6 8" id="KW-0830">Ubiquinone</keyword>
<evidence type="ECO:0000313" key="12">
    <source>
        <dbReference type="EMBL" id="SFC35755.1"/>
    </source>
</evidence>
<feature type="domain" description="Na(+)-translocating NADH-quinone reductase subunit A C-terminal" evidence="10">
    <location>
        <begin position="266"/>
        <end position="314"/>
    </location>
</feature>
<comment type="similarity">
    <text evidence="8">Belongs to the NqrA family.</text>
</comment>
<dbReference type="AlphaFoldDB" id="A0A1I1IHT0"/>
<evidence type="ECO:0000256" key="5">
    <source>
        <dbReference type="ARBA" id="ARBA00023065"/>
    </source>
</evidence>
<comment type="catalytic activity">
    <reaction evidence="8">
        <text>a ubiquinone + n Na(+)(in) + NADH + H(+) = a ubiquinol + n Na(+)(out) + NAD(+)</text>
        <dbReference type="Rhea" id="RHEA:47748"/>
        <dbReference type="Rhea" id="RHEA-COMP:9565"/>
        <dbReference type="Rhea" id="RHEA-COMP:9566"/>
        <dbReference type="ChEBI" id="CHEBI:15378"/>
        <dbReference type="ChEBI" id="CHEBI:16389"/>
        <dbReference type="ChEBI" id="CHEBI:17976"/>
        <dbReference type="ChEBI" id="CHEBI:29101"/>
        <dbReference type="ChEBI" id="CHEBI:57540"/>
        <dbReference type="ChEBI" id="CHEBI:57945"/>
        <dbReference type="EC" id="7.2.1.1"/>
    </reaction>
</comment>
<dbReference type="Pfam" id="PF05896">
    <property type="entry name" value="NQRA_N"/>
    <property type="match status" value="1"/>
</dbReference>
<dbReference type="EMBL" id="FOLO01000008">
    <property type="protein sequence ID" value="SFC35755.1"/>
    <property type="molecule type" value="Genomic_DNA"/>
</dbReference>
<dbReference type="NCBIfam" id="NF003761">
    <property type="entry name" value="PRK05352.1-4"/>
    <property type="match status" value="1"/>
</dbReference>
<keyword evidence="7 8" id="KW-0739">Sodium transport</keyword>
<sequence>MQVSMINIKKGLDLPIEGAPQQVIHDGSAVKRVAVLGEEFIGMRPSMQVRVGDQVKKGQVLFVDKKTPGVKFTATASGVVKEINRGAKRVLQSVVIEIDGNEQITFDSFTLDALSTLEREKVQNVLVESGQWTAMRTRPFSKVPALDAKPNSIFVTAMDTNPLAADPVVVIGENSDAFEAGLSVVSRLTDGKVFVCKQAGSSIPSSSVASVEVQEFAGVHPAGLVGTHIHHLDAVSASKQVWHLGYQDVIAFGKLFLTGEIFTDRVISVAGPAVKNPRLVKTQLGANLTDLISGELEDGENRIVSGSVLSGSTANGVHAYLGRYHNQVSVLAEGREKELFGWIAPGAKKFSVTRTFLSHLSPKRLFNMTTSTGGSERSMVPLGSYERVMPLDILPTHLLRDLIVRDLDSAVSLGALELDEEDLALCTFVCPGKYEYGVILRDCLNTIEKEG</sequence>
<evidence type="ECO:0000256" key="2">
    <source>
        <dbReference type="ARBA" id="ARBA00022967"/>
    </source>
</evidence>
<dbReference type="InterPro" id="IPR022615">
    <property type="entry name" value="NqrA_C_domain"/>
</dbReference>
<protein>
    <recommendedName>
        <fullName evidence="8">Na(+)-translocating NADH-quinone reductase subunit A</fullName>
        <shortName evidence="8">Na(+)-NQR subunit A</shortName>
        <shortName evidence="8">Na(+)-translocating NQR subunit A</shortName>
        <ecNumber evidence="8">7.2.1.1</ecNumber>
    </recommendedName>
    <alternativeName>
        <fullName evidence="8">NQR complex subunit A</fullName>
    </alternativeName>
    <alternativeName>
        <fullName evidence="8">NQR-1 subunit A</fullName>
    </alternativeName>
</protein>
<evidence type="ECO:0000256" key="7">
    <source>
        <dbReference type="ARBA" id="ARBA00023201"/>
    </source>
</evidence>
<dbReference type="GO" id="GO:0016655">
    <property type="term" value="F:oxidoreductase activity, acting on NAD(P)H, quinone or similar compound as acceptor"/>
    <property type="evidence" value="ECO:0007669"/>
    <property type="project" value="UniProtKB-UniRule"/>
</dbReference>
<keyword evidence="1 8" id="KW-0813">Transport</keyword>
<evidence type="ECO:0000256" key="8">
    <source>
        <dbReference type="HAMAP-Rule" id="MF_00425"/>
    </source>
</evidence>
<evidence type="ECO:0000256" key="6">
    <source>
        <dbReference type="ARBA" id="ARBA00023075"/>
    </source>
</evidence>
<name>A0A1I1IHT0_9GAMM</name>
<proteinExistence type="inferred from homology"/>
<evidence type="ECO:0000256" key="4">
    <source>
        <dbReference type="ARBA" id="ARBA00023053"/>
    </source>
</evidence>
<keyword evidence="13" id="KW-1185">Reference proteome</keyword>
<keyword evidence="4 8" id="KW-0915">Sodium</keyword>
<dbReference type="Proteomes" id="UP000198862">
    <property type="component" value="Unassembled WGS sequence"/>
</dbReference>
<dbReference type="InterPro" id="IPR056148">
    <property type="entry name" value="NQRA_2nd"/>
</dbReference>
<comment type="subunit">
    <text evidence="8">Composed of six subunits; NqrA, NqrB, NqrC, NqrD, NqrE and NqrF.</text>
</comment>
<keyword evidence="3 8" id="KW-0520">NAD</keyword>
<dbReference type="STRING" id="1123010.SAMN02745724_01484"/>
<keyword evidence="2 8" id="KW-1278">Translocase</keyword>
<dbReference type="NCBIfam" id="TIGR01936">
    <property type="entry name" value="nqrA"/>
    <property type="match status" value="1"/>
</dbReference>
<dbReference type="GO" id="GO:0006814">
    <property type="term" value="P:sodium ion transport"/>
    <property type="evidence" value="ECO:0007669"/>
    <property type="project" value="UniProtKB-UniRule"/>
</dbReference>
<organism evidence="12 13">
    <name type="scientific">Pseudoalteromonas denitrificans DSM 6059</name>
    <dbReference type="NCBI Taxonomy" id="1123010"/>
    <lineage>
        <taxon>Bacteria</taxon>
        <taxon>Pseudomonadati</taxon>
        <taxon>Pseudomonadota</taxon>
        <taxon>Gammaproteobacteria</taxon>
        <taxon>Alteromonadales</taxon>
        <taxon>Pseudoalteromonadaceae</taxon>
        <taxon>Pseudoalteromonas</taxon>
    </lineage>
</organism>
<dbReference type="EC" id="7.2.1.1" evidence="8"/>
<dbReference type="InterPro" id="IPR056147">
    <property type="entry name" value="NQRA_N"/>
</dbReference>
<accession>A0A1I1IHT0</accession>
<comment type="function">
    <text evidence="8">NQR complex catalyzes the reduction of ubiquinone-1 to ubiquinol by two successive reactions, coupled with the transport of Na(+) ions from the cytoplasm to the periplasm. NqrA to NqrE are probably involved in the second step, the conversion of ubisemiquinone to ubiquinol.</text>
</comment>
<dbReference type="InterPro" id="IPR008703">
    <property type="entry name" value="NqrA"/>
</dbReference>
<dbReference type="Pfam" id="PF11973">
    <property type="entry name" value="NQRA_SLBB"/>
    <property type="match status" value="1"/>
</dbReference>
<dbReference type="HAMAP" id="MF_00425">
    <property type="entry name" value="NqrA"/>
    <property type="match status" value="1"/>
</dbReference>